<feature type="non-terminal residue" evidence="1">
    <location>
        <position position="57"/>
    </location>
</feature>
<evidence type="ECO:0000313" key="1">
    <source>
        <dbReference type="EMBL" id="HIX56205.1"/>
    </source>
</evidence>
<dbReference type="AlphaFoldDB" id="A0A9D1WBV7"/>
<reference evidence="1" key="1">
    <citation type="journal article" date="2021" name="PeerJ">
        <title>Extensive microbial diversity within the chicken gut microbiome revealed by metagenomics and culture.</title>
        <authorList>
            <person name="Gilroy R."/>
            <person name="Ravi A."/>
            <person name="Getino M."/>
            <person name="Pursley I."/>
            <person name="Horton D.L."/>
            <person name="Alikhan N.F."/>
            <person name="Baker D."/>
            <person name="Gharbi K."/>
            <person name="Hall N."/>
            <person name="Watson M."/>
            <person name="Adriaenssens E.M."/>
            <person name="Foster-Nyarko E."/>
            <person name="Jarju S."/>
            <person name="Secka A."/>
            <person name="Antonio M."/>
            <person name="Oren A."/>
            <person name="Chaudhuri R.R."/>
            <person name="La Ragione R."/>
            <person name="Hildebrand F."/>
            <person name="Pallen M.J."/>
        </authorList>
    </citation>
    <scope>NUCLEOTIDE SEQUENCE</scope>
    <source>
        <strain evidence="1">USASDec5-558</strain>
    </source>
</reference>
<protein>
    <submittedName>
        <fullName evidence="1">Uncharacterized protein</fullName>
    </submittedName>
</protein>
<dbReference type="EMBL" id="DXEV01000034">
    <property type="protein sequence ID" value="HIX56205.1"/>
    <property type="molecule type" value="Genomic_DNA"/>
</dbReference>
<gene>
    <name evidence="1" type="ORF">H9850_01880</name>
</gene>
<proteinExistence type="predicted"/>
<reference evidence="1" key="2">
    <citation type="submission" date="2021-04" db="EMBL/GenBank/DDBJ databases">
        <authorList>
            <person name="Gilroy R."/>
        </authorList>
    </citation>
    <scope>NUCLEOTIDE SEQUENCE</scope>
    <source>
        <strain evidence="1">USASDec5-558</strain>
    </source>
</reference>
<evidence type="ECO:0000313" key="2">
    <source>
        <dbReference type="Proteomes" id="UP000886829"/>
    </source>
</evidence>
<sequence length="57" mass="6727">MPKFESMMQQKKASSRLDRWMQYFSCANPQEVLAFAKQDPLFSDVLEAEKMYLSDDD</sequence>
<dbReference type="Proteomes" id="UP000886829">
    <property type="component" value="Unassembled WGS sequence"/>
</dbReference>
<comment type="caution">
    <text evidence="1">The sequence shown here is derived from an EMBL/GenBank/DDBJ whole genome shotgun (WGS) entry which is preliminary data.</text>
</comment>
<name>A0A9D1WBV7_9GAMM</name>
<organism evidence="1 2">
    <name type="scientific">Candidatus Anaerobiospirillum pullistercoris</name>
    <dbReference type="NCBI Taxonomy" id="2838452"/>
    <lineage>
        <taxon>Bacteria</taxon>
        <taxon>Pseudomonadati</taxon>
        <taxon>Pseudomonadota</taxon>
        <taxon>Gammaproteobacteria</taxon>
        <taxon>Aeromonadales</taxon>
        <taxon>Succinivibrionaceae</taxon>
        <taxon>Anaerobiospirillum</taxon>
    </lineage>
</organism>
<accession>A0A9D1WBV7</accession>